<dbReference type="Proteomes" id="UP000095143">
    <property type="component" value="Unassembled WGS sequence"/>
</dbReference>
<dbReference type="OrthoDB" id="7018110at2"/>
<reference evidence="4 5" key="1">
    <citation type="submission" date="2016-08" db="EMBL/GenBank/DDBJ databases">
        <title>Whole genome sequence of Pseudomonas graminis strain UASWS1507, a potential biological control agent for agriculture.</title>
        <authorList>
            <person name="Crovadore J."/>
            <person name="Calmin G."/>
            <person name="Chablais R."/>
            <person name="Cochard B."/>
            <person name="Lefort F."/>
        </authorList>
    </citation>
    <scope>NUCLEOTIDE SEQUENCE [LARGE SCALE GENOMIC DNA]</scope>
    <source>
        <strain evidence="4 5">UASWS1507</strain>
    </source>
</reference>
<evidence type="ECO:0000259" key="3">
    <source>
        <dbReference type="Pfam" id="PF13458"/>
    </source>
</evidence>
<dbReference type="InterPro" id="IPR028081">
    <property type="entry name" value="Leu-bd"/>
</dbReference>
<gene>
    <name evidence="4" type="ORF">BBI10_08835</name>
</gene>
<dbReference type="PANTHER" id="PTHR30483:SF6">
    <property type="entry name" value="PERIPLASMIC BINDING PROTEIN OF ABC TRANSPORTER FOR NATURAL AMINO ACIDS"/>
    <property type="match status" value="1"/>
</dbReference>
<evidence type="ECO:0000313" key="5">
    <source>
        <dbReference type="Proteomes" id="UP000095143"/>
    </source>
</evidence>
<comment type="caution">
    <text evidence="4">The sequence shown here is derived from an EMBL/GenBank/DDBJ whole genome shotgun (WGS) entry which is preliminary data.</text>
</comment>
<dbReference type="EMBL" id="MDEN01000059">
    <property type="protein sequence ID" value="OCX22601.1"/>
    <property type="molecule type" value="Genomic_DNA"/>
</dbReference>
<feature type="domain" description="Leucine-binding protein" evidence="3">
    <location>
        <begin position="42"/>
        <end position="166"/>
    </location>
</feature>
<dbReference type="AlphaFoldDB" id="A0A1C2E6G3"/>
<name>A0A1C2E6G3_9PSED</name>
<dbReference type="SUPFAM" id="SSF53822">
    <property type="entry name" value="Periplasmic binding protein-like I"/>
    <property type="match status" value="1"/>
</dbReference>
<evidence type="ECO:0000256" key="1">
    <source>
        <dbReference type="ARBA" id="ARBA00010062"/>
    </source>
</evidence>
<dbReference type="InterPro" id="IPR028082">
    <property type="entry name" value="Peripla_BP_I"/>
</dbReference>
<dbReference type="Gene3D" id="3.40.50.2300">
    <property type="match status" value="4"/>
</dbReference>
<accession>A0A1C2E6G3</accession>
<evidence type="ECO:0000313" key="4">
    <source>
        <dbReference type="EMBL" id="OCX22601.1"/>
    </source>
</evidence>
<dbReference type="PANTHER" id="PTHR30483">
    <property type="entry name" value="LEUCINE-SPECIFIC-BINDING PROTEIN"/>
    <property type="match status" value="1"/>
</dbReference>
<dbReference type="InterPro" id="IPR051010">
    <property type="entry name" value="BCAA_transport"/>
</dbReference>
<evidence type="ECO:0000256" key="2">
    <source>
        <dbReference type="ARBA" id="ARBA00022729"/>
    </source>
</evidence>
<protein>
    <recommendedName>
        <fullName evidence="3">Leucine-binding protein domain-containing protein</fullName>
    </recommendedName>
</protein>
<organism evidence="4 5">
    <name type="scientific">Pseudomonas graminis</name>
    <dbReference type="NCBI Taxonomy" id="158627"/>
    <lineage>
        <taxon>Bacteria</taxon>
        <taxon>Pseudomonadati</taxon>
        <taxon>Pseudomonadota</taxon>
        <taxon>Gammaproteobacteria</taxon>
        <taxon>Pseudomonadales</taxon>
        <taxon>Pseudomonadaceae</taxon>
        <taxon>Pseudomonas</taxon>
    </lineage>
</organism>
<dbReference type="RefSeq" id="WP_065988082.1">
    <property type="nucleotide sequence ID" value="NZ_MDEN01000059.1"/>
</dbReference>
<sequence length="315" mass="33876">MMRLGICAALDVGTTLHARGFLRSVYLSSHLFPHVRRARHFYFDDGASAEGGRAAARHFIDAKVDAVIGHFASDSAAAAAESYAQAGIPLILPASTCAALTGVGKTTFRLCASDRLLATRLIEFAESEGLRRLAVLTDPSLHGRQQMHELHAAATLSTVNLVGDVNNADALVFCGRLKASRQFLVDNRAVGCGLPIFFTDDAASPALVDGMAQTGTVYVISFPIAGDLAEAQSFDATYQQIYFEQAPVYAVETLAAFALVDRAAADERGLLDALRLDHFATPAGPVSFSDGENDYARVSLWVYTDEHVHERRLLC</sequence>
<proteinExistence type="inferred from homology"/>
<keyword evidence="2" id="KW-0732">Signal</keyword>
<dbReference type="Pfam" id="PF13458">
    <property type="entry name" value="Peripla_BP_6"/>
    <property type="match status" value="1"/>
</dbReference>
<comment type="similarity">
    <text evidence="1">Belongs to the leucine-binding protein family.</text>
</comment>